<evidence type="ECO:0000313" key="1">
    <source>
        <dbReference type="EMBL" id="CAE6524504.1"/>
    </source>
</evidence>
<organism evidence="1 2">
    <name type="scientific">Rhizoctonia solani</name>
    <dbReference type="NCBI Taxonomy" id="456999"/>
    <lineage>
        <taxon>Eukaryota</taxon>
        <taxon>Fungi</taxon>
        <taxon>Dikarya</taxon>
        <taxon>Basidiomycota</taxon>
        <taxon>Agaricomycotina</taxon>
        <taxon>Agaricomycetes</taxon>
        <taxon>Cantharellales</taxon>
        <taxon>Ceratobasidiaceae</taxon>
        <taxon>Rhizoctonia</taxon>
    </lineage>
</organism>
<proteinExistence type="predicted"/>
<dbReference type="Proteomes" id="UP000663831">
    <property type="component" value="Unassembled WGS sequence"/>
</dbReference>
<dbReference type="AlphaFoldDB" id="A0A8H3DFA3"/>
<sequence>MGPSRSTHSSYRYAPWNTGAPCHIESTDQLSILCGLLGNEEANQPPLESPDTRALVHQRSTQYKFLPDPSITIQPSEALVRQPSLPRDVQELNDSLRLGTRVIEFVHKMMFEVPHVHEVADILRRLTCKSNHASTSRETTRDPELDTIFHLSSLLHEFDQEMYGERISLAAKSPTHVTTIQARGFHLSTCDERGLTYDSSAQREHKEDPGQSALGGEDLLQIAVLREEVHNGESGVEDTRKGLESTSMMAGNLASYTMVGGVGDMDVAGENSLLGCEFESYSYSALYDLQTPPSQAGTPVLTNCNDPDIRSQNASSSYSRDGLLPLNLTTIPTPIIQVDDDTVTQNRYAITCVAPGVPEVAFKLELDITLRPCIRLESSTQDSPL</sequence>
<comment type="caution">
    <text evidence="1">The sequence shown here is derived from an EMBL/GenBank/DDBJ whole genome shotgun (WGS) entry which is preliminary data.</text>
</comment>
<name>A0A8H3DFA3_9AGAM</name>
<evidence type="ECO:0000313" key="2">
    <source>
        <dbReference type="Proteomes" id="UP000663831"/>
    </source>
</evidence>
<gene>
    <name evidence="1" type="ORF">RDB_LOCUS149296</name>
</gene>
<accession>A0A8H3DFA3</accession>
<dbReference type="EMBL" id="CAJMWV010006788">
    <property type="protein sequence ID" value="CAE6524504.1"/>
    <property type="molecule type" value="Genomic_DNA"/>
</dbReference>
<protein>
    <submittedName>
        <fullName evidence="1">Uncharacterized protein</fullName>
    </submittedName>
</protein>
<reference evidence="1" key="1">
    <citation type="submission" date="2021-01" db="EMBL/GenBank/DDBJ databases">
        <authorList>
            <person name="Kaushik A."/>
        </authorList>
    </citation>
    <scope>NUCLEOTIDE SEQUENCE</scope>
    <source>
        <strain evidence="1">AG3-1AP</strain>
    </source>
</reference>